<organism evidence="3 4">
    <name type="scientific">Camellia sinensis</name>
    <name type="common">Tea plant</name>
    <name type="synonym">Thea sinensis</name>
    <dbReference type="NCBI Taxonomy" id="4442"/>
    <lineage>
        <taxon>Eukaryota</taxon>
        <taxon>Viridiplantae</taxon>
        <taxon>Streptophyta</taxon>
        <taxon>Embryophyta</taxon>
        <taxon>Tracheophyta</taxon>
        <taxon>Spermatophyta</taxon>
        <taxon>Magnoliopsida</taxon>
        <taxon>eudicotyledons</taxon>
        <taxon>Gunneridae</taxon>
        <taxon>Pentapetalae</taxon>
        <taxon>asterids</taxon>
        <taxon>Ericales</taxon>
        <taxon>Theaceae</taxon>
        <taxon>Camellia</taxon>
    </lineage>
</organism>
<dbReference type="GO" id="GO:0016491">
    <property type="term" value="F:oxidoreductase activity"/>
    <property type="evidence" value="ECO:0007669"/>
    <property type="project" value="UniProtKB-KW"/>
</dbReference>
<proteinExistence type="predicted"/>
<keyword evidence="4" id="KW-1185">Reference proteome</keyword>
<evidence type="ECO:0000256" key="1">
    <source>
        <dbReference type="ARBA" id="ARBA00022857"/>
    </source>
</evidence>
<dbReference type="InterPro" id="IPR045000">
    <property type="entry name" value="TR"/>
</dbReference>
<keyword evidence="2" id="KW-0560">Oxidoreductase</keyword>
<dbReference type="PANTHER" id="PTHR42898">
    <property type="entry name" value="TROPINONE REDUCTASE"/>
    <property type="match status" value="1"/>
</dbReference>
<accession>A0A7J7I3R9</accession>
<dbReference type="Pfam" id="PF13561">
    <property type="entry name" value="adh_short_C2"/>
    <property type="match status" value="1"/>
</dbReference>
<gene>
    <name evidence="3" type="ORF">HYC85_000614</name>
</gene>
<keyword evidence="1" id="KW-0521">NADP</keyword>
<dbReference type="InterPro" id="IPR002347">
    <property type="entry name" value="SDR_fam"/>
</dbReference>
<protein>
    <submittedName>
        <fullName evidence="3">Uncharacterized protein</fullName>
    </submittedName>
</protein>
<name>A0A7J7I3R9_CAMSI</name>
<dbReference type="InterPro" id="IPR036291">
    <property type="entry name" value="NAD(P)-bd_dom_sf"/>
</dbReference>
<reference evidence="3 4" key="2">
    <citation type="submission" date="2020-07" db="EMBL/GenBank/DDBJ databases">
        <title>Genome assembly of wild tea tree DASZ reveals pedigree and selection history of tea varieties.</title>
        <authorList>
            <person name="Zhang W."/>
        </authorList>
    </citation>
    <scope>NUCLEOTIDE SEQUENCE [LARGE SCALE GENOMIC DNA]</scope>
    <source>
        <strain evidence="4">cv. G240</strain>
        <tissue evidence="3">Leaf</tissue>
    </source>
</reference>
<comment type="caution">
    <text evidence="3">The sequence shown here is derived from an EMBL/GenBank/DDBJ whole genome shotgun (WGS) entry which is preliminary data.</text>
</comment>
<evidence type="ECO:0000313" key="4">
    <source>
        <dbReference type="Proteomes" id="UP000593564"/>
    </source>
</evidence>
<dbReference type="Proteomes" id="UP000593564">
    <property type="component" value="Unassembled WGS sequence"/>
</dbReference>
<sequence length="191" mass="21733">MWIVLKFSPLITVDTNYRFLKFLFLLQLMDKQEFLDKVSSRTPLGRPGEPNEISSLVAFLCMPTSSYITGQIISVDGGMTVYARCLVSEDPPMLVNDGKSKDMYRGVRSAYPSNSSKSRRFLALISAVSAMANAYRNCIAHADTYRESAATVVNFILTRYTSPYQNRHSNFLVRIGRYGTYWPIFRTMIHP</sequence>
<reference evidence="4" key="1">
    <citation type="journal article" date="2020" name="Nat. Commun.">
        <title>Genome assembly of wild tea tree DASZ reveals pedigree and selection history of tea varieties.</title>
        <authorList>
            <person name="Zhang W."/>
            <person name="Zhang Y."/>
            <person name="Qiu H."/>
            <person name="Guo Y."/>
            <person name="Wan H."/>
            <person name="Zhang X."/>
            <person name="Scossa F."/>
            <person name="Alseekh S."/>
            <person name="Zhang Q."/>
            <person name="Wang P."/>
            <person name="Xu L."/>
            <person name="Schmidt M.H."/>
            <person name="Jia X."/>
            <person name="Li D."/>
            <person name="Zhu A."/>
            <person name="Guo F."/>
            <person name="Chen W."/>
            <person name="Ni D."/>
            <person name="Usadel B."/>
            <person name="Fernie A.R."/>
            <person name="Wen W."/>
        </authorList>
    </citation>
    <scope>NUCLEOTIDE SEQUENCE [LARGE SCALE GENOMIC DNA]</scope>
    <source>
        <strain evidence="4">cv. G240</strain>
    </source>
</reference>
<dbReference type="Gene3D" id="3.40.50.720">
    <property type="entry name" value="NAD(P)-binding Rossmann-like Domain"/>
    <property type="match status" value="1"/>
</dbReference>
<evidence type="ECO:0000313" key="3">
    <source>
        <dbReference type="EMBL" id="KAF5959405.1"/>
    </source>
</evidence>
<dbReference type="SUPFAM" id="SSF51735">
    <property type="entry name" value="NAD(P)-binding Rossmann-fold domains"/>
    <property type="match status" value="1"/>
</dbReference>
<evidence type="ECO:0000256" key="2">
    <source>
        <dbReference type="ARBA" id="ARBA00023002"/>
    </source>
</evidence>
<dbReference type="EMBL" id="JACBKZ010000001">
    <property type="protein sequence ID" value="KAF5959405.1"/>
    <property type="molecule type" value="Genomic_DNA"/>
</dbReference>
<dbReference type="PANTHER" id="PTHR42898:SF6">
    <property type="entry name" value="NADP-DEPENDENT MANNITOL DEHYDROGENASE"/>
    <property type="match status" value="1"/>
</dbReference>
<dbReference type="AlphaFoldDB" id="A0A7J7I3R9"/>